<proteinExistence type="predicted"/>
<dbReference type="AlphaFoldDB" id="D3BDJ2"/>
<dbReference type="InParanoid" id="D3BDJ2"/>
<feature type="chain" id="PRO_5003041586" evidence="3">
    <location>
        <begin position="22"/>
        <end position="252"/>
    </location>
</feature>
<feature type="compositionally biased region" description="Pro residues" evidence="2">
    <location>
        <begin position="44"/>
        <end position="53"/>
    </location>
</feature>
<sequence length="252" mass="28413">MNCRICILLILLLILTTTISGQRQLYYSYKKSAEAATRTTTIPIPIPTPPNTISPPSSNVQSKSTSLPLPSSPPRINNNNKPTVISIDSYDDEYIKKVEFLNSFKRKSSPSSSSSSSTTPIQIKKLTRQSIRAQELLELRQLNSNYNNKNNKINSFNKKEDKVIESLNQNFTRVLYSYWNSSVYCRPSCYFFDAKNWNNHSAPRAGYNNYAYVSVDMSWLSVTTLNSLTSTGLSMPITSQSVTLPLVSLRPE</sequence>
<dbReference type="Proteomes" id="UP000001396">
    <property type="component" value="Unassembled WGS sequence"/>
</dbReference>
<feature type="compositionally biased region" description="Low complexity" evidence="2">
    <location>
        <begin position="54"/>
        <end position="82"/>
    </location>
</feature>
<reference evidence="4 5" key="1">
    <citation type="journal article" date="2011" name="Genome Res.">
        <title>Phylogeny-wide analysis of social amoeba genomes highlights ancient origins for complex intercellular communication.</title>
        <authorList>
            <person name="Heidel A.J."/>
            <person name="Lawal H.M."/>
            <person name="Felder M."/>
            <person name="Schilde C."/>
            <person name="Helps N.R."/>
            <person name="Tunggal B."/>
            <person name="Rivero F."/>
            <person name="John U."/>
            <person name="Schleicher M."/>
            <person name="Eichinger L."/>
            <person name="Platzer M."/>
            <person name="Noegel A.A."/>
            <person name="Schaap P."/>
            <person name="Gloeckner G."/>
        </authorList>
    </citation>
    <scope>NUCLEOTIDE SEQUENCE [LARGE SCALE GENOMIC DNA]</scope>
    <source>
        <strain evidence="5">ATCC 26659 / Pp 5 / PN500</strain>
    </source>
</reference>
<evidence type="ECO:0000256" key="2">
    <source>
        <dbReference type="SAM" id="MobiDB-lite"/>
    </source>
</evidence>
<name>D3BDJ2_HETP5</name>
<protein>
    <submittedName>
        <fullName evidence="4">Uncharacterized protein</fullName>
    </submittedName>
</protein>
<dbReference type="RefSeq" id="XP_020432657.1">
    <property type="nucleotide sequence ID" value="XM_020577429.1"/>
</dbReference>
<gene>
    <name evidence="4" type="ORF">PPL_06575</name>
</gene>
<feature type="region of interest" description="Disordered" evidence="2">
    <location>
        <begin position="40"/>
        <end position="83"/>
    </location>
</feature>
<keyword evidence="1" id="KW-0175">Coiled coil</keyword>
<evidence type="ECO:0000313" key="4">
    <source>
        <dbReference type="EMBL" id="EFA80537.1"/>
    </source>
</evidence>
<evidence type="ECO:0000256" key="3">
    <source>
        <dbReference type="SAM" id="SignalP"/>
    </source>
</evidence>
<evidence type="ECO:0000313" key="5">
    <source>
        <dbReference type="Proteomes" id="UP000001396"/>
    </source>
</evidence>
<feature type="coiled-coil region" evidence="1">
    <location>
        <begin position="132"/>
        <end position="159"/>
    </location>
</feature>
<keyword evidence="5" id="KW-1185">Reference proteome</keyword>
<accession>D3BDJ2</accession>
<organism evidence="4 5">
    <name type="scientific">Heterostelium pallidum (strain ATCC 26659 / Pp 5 / PN500)</name>
    <name type="common">Cellular slime mold</name>
    <name type="synonym">Polysphondylium pallidum</name>
    <dbReference type="NCBI Taxonomy" id="670386"/>
    <lineage>
        <taxon>Eukaryota</taxon>
        <taxon>Amoebozoa</taxon>
        <taxon>Evosea</taxon>
        <taxon>Eumycetozoa</taxon>
        <taxon>Dictyostelia</taxon>
        <taxon>Acytosteliales</taxon>
        <taxon>Acytosteliaceae</taxon>
        <taxon>Heterostelium</taxon>
    </lineage>
</organism>
<feature type="signal peptide" evidence="3">
    <location>
        <begin position="1"/>
        <end position="21"/>
    </location>
</feature>
<keyword evidence="3" id="KW-0732">Signal</keyword>
<comment type="caution">
    <text evidence="4">The sequence shown here is derived from an EMBL/GenBank/DDBJ whole genome shotgun (WGS) entry which is preliminary data.</text>
</comment>
<evidence type="ECO:0000256" key="1">
    <source>
        <dbReference type="SAM" id="Coils"/>
    </source>
</evidence>
<dbReference type="EMBL" id="ADBJ01000030">
    <property type="protein sequence ID" value="EFA80537.1"/>
    <property type="molecule type" value="Genomic_DNA"/>
</dbReference>
<dbReference type="GeneID" id="31362057"/>